<reference evidence="3" key="4">
    <citation type="submission" date="2014-03" db="EMBL/GenBank/DDBJ databases">
        <title>Genome Sequence of the Tsetse Fly (Glossina morsitans): Vector of African Trypanosomiasis.</title>
        <authorList>
            <person name="Lawson D."/>
        </authorList>
    </citation>
    <scope>NUCLEOTIDE SEQUENCE [LARGE SCALE GENOMIC DNA]</scope>
    <source>
        <strain evidence="3">Yale</strain>
    </source>
</reference>
<feature type="signal peptide" evidence="1">
    <location>
        <begin position="1"/>
        <end position="21"/>
    </location>
</feature>
<organism evidence="2">
    <name type="scientific">Glossina morsitans morsitans</name>
    <name type="common">Savannah tsetse fly</name>
    <dbReference type="NCBI Taxonomy" id="37546"/>
    <lineage>
        <taxon>Eukaryota</taxon>
        <taxon>Metazoa</taxon>
        <taxon>Ecdysozoa</taxon>
        <taxon>Arthropoda</taxon>
        <taxon>Hexapoda</taxon>
        <taxon>Insecta</taxon>
        <taxon>Pterygota</taxon>
        <taxon>Neoptera</taxon>
        <taxon>Endopterygota</taxon>
        <taxon>Diptera</taxon>
        <taxon>Brachycera</taxon>
        <taxon>Muscomorpha</taxon>
        <taxon>Hippoboscoidea</taxon>
        <taxon>Glossinidae</taxon>
        <taxon>Glossina</taxon>
    </lineage>
</organism>
<dbReference type="AlphaFoldDB" id="D3TSL0"/>
<dbReference type="Proteomes" id="UP000092444">
    <property type="component" value="Unassembled WGS sequence"/>
</dbReference>
<name>D3TSL0_GLOMM</name>
<evidence type="ECO:0000313" key="4">
    <source>
        <dbReference type="Proteomes" id="UP000092444"/>
    </source>
</evidence>
<reference evidence="2" key="1">
    <citation type="journal article" date="2010" name="BMC Genomics">
        <title>An insight into the sialome of Glossina morsitans morsitans.</title>
        <authorList>
            <person name="Alves-Silva J."/>
            <person name="Ribeiro J.M."/>
            <person name="Van Den Abbeele J."/>
            <person name="Attardo G."/>
            <person name="Hao Z."/>
            <person name="Haines L.R."/>
            <person name="Soares M.B."/>
            <person name="Berriman M."/>
            <person name="Aksoy S."/>
            <person name="Lehane M.J."/>
        </authorList>
    </citation>
    <scope>NUCLEOTIDE SEQUENCE</scope>
    <source>
        <tissue evidence="2">Salivary gland</tissue>
    </source>
</reference>
<sequence>MSKRPIFLFFLINRGVVSSRGAVDMSFDRYGPSSISICVQELAMFQRNFEVDSFVFTAKRMLIIIITQTDRRTLMLW</sequence>
<proteinExistence type="evidence at transcript level"/>
<feature type="chain" id="PRO_5014569839" evidence="1">
    <location>
        <begin position="22"/>
        <end position="77"/>
    </location>
</feature>
<reference evidence="2" key="2">
    <citation type="submission" date="2010-01" db="EMBL/GenBank/DDBJ databases">
        <authorList>
            <consortium name="International Glossina Genome Initiative"/>
            <person name="da Silva J."/>
            <person name="Ribeiro J.M.C."/>
            <person name="Abbeele J.V."/>
            <person name="Attardo G."/>
            <person name="Hao Z."/>
            <person name="Haines L.R."/>
            <person name="Soares M.B."/>
            <person name="Berriman M."/>
            <person name="Aksoy S."/>
            <person name="Lehane M.J."/>
        </authorList>
    </citation>
    <scope>NUCLEOTIDE SEQUENCE</scope>
    <source>
        <tissue evidence="2">Salivary gland</tissue>
    </source>
</reference>
<evidence type="ECO:0000313" key="2">
    <source>
        <dbReference type="EMBL" id="ADD20688.1"/>
    </source>
</evidence>
<protein>
    <submittedName>
        <fullName evidence="2 3">Hypothetical secreted peptide</fullName>
    </submittedName>
</protein>
<reference evidence="3" key="5">
    <citation type="submission" date="2016-10" db="UniProtKB">
        <authorList>
            <consortium name="VectorBase"/>
        </authorList>
    </citation>
    <scope>IDENTIFICATION</scope>
    <source>
        <strain evidence="3">Yale</strain>
    </source>
</reference>
<dbReference type="EMBL" id="EZ424412">
    <property type="protein sequence ID" value="ADD20688.1"/>
    <property type="molecule type" value="mRNA"/>
</dbReference>
<accession>D3TSL0</accession>
<evidence type="ECO:0000313" key="3">
    <source>
        <dbReference type="EnsemblMetazoa" id="GMOY012303-PA"/>
    </source>
</evidence>
<keyword evidence="1" id="KW-0732">Signal</keyword>
<reference evidence="3 4" key="3">
    <citation type="submission" date="2014-03" db="EMBL/GenBank/DDBJ databases">
        <title>Genome Sequence of the Tsetse Fly (Glossina morsitans): Vector of African Trypanosomiasis.</title>
        <authorList>
            <consortium name="International Glossina Genome Initiative W.H.O."/>
            <person name="Lawson D."/>
        </authorList>
    </citation>
    <scope>NUCLEOTIDE SEQUENCE [LARGE SCALE GENOMIC DNA]</scope>
    <source>
        <strain evidence="3 4">Yale</strain>
    </source>
</reference>
<reference evidence="3" key="6">
    <citation type="submission" date="2021-02" db="UniProtKB">
        <authorList>
            <consortium name="EnsemblMetazoa"/>
        </authorList>
    </citation>
    <scope>IDENTIFICATION</scope>
    <source>
        <strain evidence="3">Yale</strain>
    </source>
</reference>
<dbReference type="VEuPathDB" id="VectorBase:GMOY012303"/>
<dbReference type="EMBL" id="CCAG010001354">
    <property type="status" value="NOT_ANNOTATED_CDS"/>
    <property type="molecule type" value="Genomic_DNA"/>
</dbReference>
<evidence type="ECO:0000256" key="1">
    <source>
        <dbReference type="SAM" id="SignalP"/>
    </source>
</evidence>
<dbReference type="EnsemblMetazoa" id="GMOY012303-RA">
    <property type="protein sequence ID" value="GMOY012303-PA"/>
    <property type="gene ID" value="GMOY012303"/>
</dbReference>
<keyword evidence="4" id="KW-1185">Reference proteome</keyword>